<dbReference type="PROSITE" id="PS50110">
    <property type="entry name" value="RESPONSE_REGULATORY"/>
    <property type="match status" value="1"/>
</dbReference>
<dbReference type="EMBL" id="FZOC01000002">
    <property type="protein sequence ID" value="SNR78353.1"/>
    <property type="molecule type" value="Genomic_DNA"/>
</dbReference>
<feature type="domain" description="Response regulatory" evidence="2">
    <location>
        <begin position="2"/>
        <end position="129"/>
    </location>
</feature>
<dbReference type="Pfam" id="PF00072">
    <property type="entry name" value="Response_reg"/>
    <property type="match status" value="1"/>
</dbReference>
<dbReference type="InterPro" id="IPR052048">
    <property type="entry name" value="ST_Response_Regulator"/>
</dbReference>
<accession>A0A238Z6C1</accession>
<organism evidence="3 4">
    <name type="scientific">Humidesulfovibrio mexicanus</name>
    <dbReference type="NCBI Taxonomy" id="147047"/>
    <lineage>
        <taxon>Bacteria</taxon>
        <taxon>Pseudomonadati</taxon>
        <taxon>Thermodesulfobacteriota</taxon>
        <taxon>Desulfovibrionia</taxon>
        <taxon>Desulfovibrionales</taxon>
        <taxon>Desulfovibrionaceae</taxon>
        <taxon>Humidesulfovibrio</taxon>
    </lineage>
</organism>
<dbReference type="RefSeq" id="WP_089272821.1">
    <property type="nucleotide sequence ID" value="NZ_FZOC01000002.1"/>
</dbReference>
<dbReference type="OrthoDB" id="9790466at2"/>
<evidence type="ECO:0000313" key="3">
    <source>
        <dbReference type="EMBL" id="SNR78353.1"/>
    </source>
</evidence>
<proteinExistence type="predicted"/>
<feature type="modified residue" description="4-aspartylphosphate" evidence="1">
    <location>
        <position position="55"/>
    </location>
</feature>
<sequence length="132" mass="14802">MRALIVDDDFYSRIVLHDMLRAVAECHIAVNGEEAVGAFKKALEDGRGYDLVCMDLVMPEMDGQQALREMRALEDDLGVAAAERCVVFVVSMVEDNRETNEAFFLGGADSFLVKPIEEARLLAELREHRLLD</sequence>
<keyword evidence="1" id="KW-0597">Phosphoprotein</keyword>
<dbReference type="Proteomes" id="UP000198324">
    <property type="component" value="Unassembled WGS sequence"/>
</dbReference>
<dbReference type="InterPro" id="IPR011006">
    <property type="entry name" value="CheY-like_superfamily"/>
</dbReference>
<dbReference type="AlphaFoldDB" id="A0A238Z6C1"/>
<dbReference type="PANTHER" id="PTHR43228:SF1">
    <property type="entry name" value="TWO-COMPONENT RESPONSE REGULATOR ARR22"/>
    <property type="match status" value="1"/>
</dbReference>
<keyword evidence="4" id="KW-1185">Reference proteome</keyword>
<evidence type="ECO:0000259" key="2">
    <source>
        <dbReference type="PROSITE" id="PS50110"/>
    </source>
</evidence>
<dbReference type="InterPro" id="IPR001789">
    <property type="entry name" value="Sig_transdc_resp-reg_receiver"/>
</dbReference>
<protein>
    <submittedName>
        <fullName evidence="3">Two-component system, chemotaxis family, response regulator CheY</fullName>
    </submittedName>
</protein>
<dbReference type="PANTHER" id="PTHR43228">
    <property type="entry name" value="TWO-COMPONENT RESPONSE REGULATOR"/>
    <property type="match status" value="1"/>
</dbReference>
<dbReference type="CDD" id="cd17546">
    <property type="entry name" value="REC_hyHK_CKI1_RcsC-like"/>
    <property type="match status" value="1"/>
</dbReference>
<name>A0A238Z6C1_9BACT</name>
<evidence type="ECO:0000313" key="4">
    <source>
        <dbReference type="Proteomes" id="UP000198324"/>
    </source>
</evidence>
<reference evidence="3 4" key="1">
    <citation type="submission" date="2017-06" db="EMBL/GenBank/DDBJ databases">
        <authorList>
            <person name="Kim H.J."/>
            <person name="Triplett B.A."/>
        </authorList>
    </citation>
    <scope>NUCLEOTIDE SEQUENCE [LARGE SCALE GENOMIC DNA]</scope>
    <source>
        <strain evidence="3 4">DSM 13116</strain>
    </source>
</reference>
<dbReference type="Gene3D" id="3.40.50.2300">
    <property type="match status" value="1"/>
</dbReference>
<dbReference type="SUPFAM" id="SSF52172">
    <property type="entry name" value="CheY-like"/>
    <property type="match status" value="1"/>
</dbReference>
<dbReference type="SMART" id="SM00448">
    <property type="entry name" value="REC"/>
    <property type="match status" value="1"/>
</dbReference>
<evidence type="ECO:0000256" key="1">
    <source>
        <dbReference type="PROSITE-ProRule" id="PRU00169"/>
    </source>
</evidence>
<dbReference type="GO" id="GO:0000160">
    <property type="term" value="P:phosphorelay signal transduction system"/>
    <property type="evidence" value="ECO:0007669"/>
    <property type="project" value="InterPro"/>
</dbReference>
<gene>
    <name evidence="3" type="ORF">SAMN04488503_1252</name>
</gene>